<dbReference type="PANTHER" id="PTHR33091">
    <property type="entry name" value="PROTEIN, PUTATIVE, EXPRESSED-RELATED"/>
    <property type="match status" value="1"/>
</dbReference>
<dbReference type="GO" id="GO:0004867">
    <property type="term" value="F:serine-type endopeptidase inhibitor activity"/>
    <property type="evidence" value="ECO:0007669"/>
    <property type="project" value="InterPro"/>
</dbReference>
<protein>
    <submittedName>
        <fullName evidence="1">Uncharacterized protein</fullName>
    </submittedName>
</protein>
<evidence type="ECO:0000313" key="2">
    <source>
        <dbReference type="Proteomes" id="UP000692954"/>
    </source>
</evidence>
<organism evidence="1 2">
    <name type="scientific">Paramecium sonneborni</name>
    <dbReference type="NCBI Taxonomy" id="65129"/>
    <lineage>
        <taxon>Eukaryota</taxon>
        <taxon>Sar</taxon>
        <taxon>Alveolata</taxon>
        <taxon>Ciliophora</taxon>
        <taxon>Intramacronucleata</taxon>
        <taxon>Oligohymenophorea</taxon>
        <taxon>Peniculida</taxon>
        <taxon>Parameciidae</taxon>
        <taxon>Paramecium</taxon>
    </lineage>
</organism>
<dbReference type="EMBL" id="CAJJDN010000027">
    <property type="protein sequence ID" value="CAD8070758.1"/>
    <property type="molecule type" value="Genomic_DNA"/>
</dbReference>
<dbReference type="Proteomes" id="UP000692954">
    <property type="component" value="Unassembled WGS sequence"/>
</dbReference>
<keyword evidence="2" id="KW-1185">Reference proteome</keyword>
<proteinExistence type="predicted"/>
<comment type="caution">
    <text evidence="1">The sequence shown here is derived from an EMBL/GenBank/DDBJ whole genome shotgun (WGS) entry which is preliminary data.</text>
</comment>
<evidence type="ECO:0000313" key="1">
    <source>
        <dbReference type="EMBL" id="CAD8070758.1"/>
    </source>
</evidence>
<name>A0A8S1LQW9_9CILI</name>
<sequence length="71" mass="8002">MNIQLPQGKQSWPECVGKTAEEAKQIILGDNAHLDVQLLPEDSIVTMDYRMDRVRVFHDENGIVKQAPNVA</sequence>
<dbReference type="InterPro" id="IPR000864">
    <property type="entry name" value="Prot_inh_pot1"/>
</dbReference>
<dbReference type="Pfam" id="PF00280">
    <property type="entry name" value="potato_inhibit"/>
    <property type="match status" value="1"/>
</dbReference>
<dbReference type="PANTHER" id="PTHR33091:SF29">
    <property type="entry name" value="SUBTILISIN INHIBITOR 1"/>
    <property type="match status" value="1"/>
</dbReference>
<dbReference type="AlphaFoldDB" id="A0A8S1LQW9"/>
<accession>A0A8S1LQW9</accession>
<dbReference type="GO" id="GO:0009611">
    <property type="term" value="P:response to wounding"/>
    <property type="evidence" value="ECO:0007669"/>
    <property type="project" value="InterPro"/>
</dbReference>
<dbReference type="OrthoDB" id="10013825at2759"/>
<reference evidence="1" key="1">
    <citation type="submission" date="2021-01" db="EMBL/GenBank/DDBJ databases">
        <authorList>
            <consortium name="Genoscope - CEA"/>
            <person name="William W."/>
        </authorList>
    </citation>
    <scope>NUCLEOTIDE SEQUENCE</scope>
</reference>
<gene>
    <name evidence="1" type="ORF">PSON_ATCC_30995.1.T0270156</name>
</gene>